<gene>
    <name evidence="9" type="ORF">CYLTODRAFT_422600</name>
</gene>
<dbReference type="Gene3D" id="3.30.40.10">
    <property type="entry name" value="Zinc/RING finger domain, C3HC4 (zinc finger)"/>
    <property type="match status" value="1"/>
</dbReference>
<dbReference type="EMBL" id="KN880528">
    <property type="protein sequence ID" value="KIY67340.1"/>
    <property type="molecule type" value="Genomic_DNA"/>
</dbReference>
<sequence>MLTVHDLRDRHCFICHQSEHYHESTTDEDGWVHPCTCTLVAHNDCMLQYIDSLPEDEDAKCSQCNSQYYMEYQPSLPLIIIRLGDMIIDFGCGRILTGLILYKSVAAVGRSLNGLLIAYGASAIKFLFGEELFDHLLTDDTSNWSWMSSFFIPLAAARQLTSAHPFRVRHLLDWMAILPSEPPTFLRNELVRNAPTAALASTVPGANYRMFSTPFDILQPRWPPTGRQFFLILWAANVAYDLYRYRTVFTTAFFPGPLGICAEIIRTVSQSLRRLRRNREPGAAPNNRVINLNLELQAGGNPEGQAPVAQPEAPQNENAAAAAAEAFLEAQSSPFLQALVVPVVSRCIGELLKRGAEHRPWAQHVLGIRPSAQAIGIRLTSDMLIDTSYWKRFSAWLWSDALDPVWIRSTLGLGLFYLVKTGVHSIHAKMVAKEISSRRFKSRRFDGLDPRELDLIHPIT</sequence>
<evidence type="ECO:0000256" key="2">
    <source>
        <dbReference type="ARBA" id="ARBA00022692"/>
    </source>
</evidence>
<keyword evidence="3" id="KW-0479">Metal-binding</keyword>
<keyword evidence="6" id="KW-1133">Transmembrane helix</keyword>
<dbReference type="InterPro" id="IPR013083">
    <property type="entry name" value="Znf_RING/FYVE/PHD"/>
</dbReference>
<dbReference type="PROSITE" id="PS51292">
    <property type="entry name" value="ZF_RING_CH"/>
    <property type="match status" value="1"/>
</dbReference>
<evidence type="ECO:0000313" key="9">
    <source>
        <dbReference type="EMBL" id="KIY67340.1"/>
    </source>
</evidence>
<dbReference type="InterPro" id="IPR011016">
    <property type="entry name" value="Znf_RING-CH"/>
</dbReference>
<dbReference type="STRING" id="1314674.A0A0D7BAU4"/>
<evidence type="ECO:0000256" key="7">
    <source>
        <dbReference type="ARBA" id="ARBA00023136"/>
    </source>
</evidence>
<proteinExistence type="predicted"/>
<name>A0A0D7BAU4_9AGAR</name>
<dbReference type="OrthoDB" id="5817083at2759"/>
<keyword evidence="7" id="KW-0472">Membrane</keyword>
<protein>
    <recommendedName>
        <fullName evidence="8">RING-CH-type domain-containing protein</fullName>
    </recommendedName>
</protein>
<evidence type="ECO:0000256" key="6">
    <source>
        <dbReference type="ARBA" id="ARBA00022989"/>
    </source>
</evidence>
<evidence type="ECO:0000256" key="4">
    <source>
        <dbReference type="ARBA" id="ARBA00022771"/>
    </source>
</evidence>
<evidence type="ECO:0000256" key="1">
    <source>
        <dbReference type="ARBA" id="ARBA00004141"/>
    </source>
</evidence>
<evidence type="ECO:0000256" key="3">
    <source>
        <dbReference type="ARBA" id="ARBA00022723"/>
    </source>
</evidence>
<dbReference type="GO" id="GO:0008270">
    <property type="term" value="F:zinc ion binding"/>
    <property type="evidence" value="ECO:0007669"/>
    <property type="project" value="UniProtKB-KW"/>
</dbReference>
<keyword evidence="4" id="KW-0863">Zinc-finger</keyword>
<comment type="subcellular location">
    <subcellularLocation>
        <location evidence="1">Membrane</location>
        <topology evidence="1">Multi-pass membrane protein</topology>
    </subcellularLocation>
</comment>
<dbReference type="PANTHER" id="PTHR46283">
    <property type="entry name" value="E3 UBIQUITIN-PROTEIN LIGASE MARCH5"/>
    <property type="match status" value="1"/>
</dbReference>
<keyword evidence="5" id="KW-0862">Zinc</keyword>
<feature type="domain" description="RING-CH-type" evidence="8">
    <location>
        <begin position="4"/>
        <end position="71"/>
    </location>
</feature>
<keyword evidence="2" id="KW-0812">Transmembrane</keyword>
<dbReference type="GO" id="GO:0016020">
    <property type="term" value="C:membrane"/>
    <property type="evidence" value="ECO:0007669"/>
    <property type="project" value="UniProtKB-SubCell"/>
</dbReference>
<evidence type="ECO:0000313" key="10">
    <source>
        <dbReference type="Proteomes" id="UP000054007"/>
    </source>
</evidence>
<reference evidence="9 10" key="1">
    <citation type="journal article" date="2015" name="Fungal Genet. Biol.">
        <title>Evolution of novel wood decay mechanisms in Agaricales revealed by the genome sequences of Fistulina hepatica and Cylindrobasidium torrendii.</title>
        <authorList>
            <person name="Floudas D."/>
            <person name="Held B.W."/>
            <person name="Riley R."/>
            <person name="Nagy L.G."/>
            <person name="Koehler G."/>
            <person name="Ransdell A.S."/>
            <person name="Younus H."/>
            <person name="Chow J."/>
            <person name="Chiniquy J."/>
            <person name="Lipzen A."/>
            <person name="Tritt A."/>
            <person name="Sun H."/>
            <person name="Haridas S."/>
            <person name="LaButti K."/>
            <person name="Ohm R.A."/>
            <person name="Kues U."/>
            <person name="Blanchette R.A."/>
            <person name="Grigoriev I.V."/>
            <person name="Minto R.E."/>
            <person name="Hibbett D.S."/>
        </authorList>
    </citation>
    <scope>NUCLEOTIDE SEQUENCE [LARGE SCALE GENOMIC DNA]</scope>
    <source>
        <strain evidence="9 10">FP15055 ss-10</strain>
    </source>
</reference>
<dbReference type="AlphaFoldDB" id="A0A0D7BAU4"/>
<organism evidence="9 10">
    <name type="scientific">Cylindrobasidium torrendii FP15055 ss-10</name>
    <dbReference type="NCBI Taxonomy" id="1314674"/>
    <lineage>
        <taxon>Eukaryota</taxon>
        <taxon>Fungi</taxon>
        <taxon>Dikarya</taxon>
        <taxon>Basidiomycota</taxon>
        <taxon>Agaricomycotina</taxon>
        <taxon>Agaricomycetes</taxon>
        <taxon>Agaricomycetidae</taxon>
        <taxon>Agaricales</taxon>
        <taxon>Marasmiineae</taxon>
        <taxon>Physalacriaceae</taxon>
        <taxon>Cylindrobasidium</taxon>
    </lineage>
</organism>
<dbReference type="Proteomes" id="UP000054007">
    <property type="component" value="Unassembled WGS sequence"/>
</dbReference>
<keyword evidence="10" id="KW-1185">Reference proteome</keyword>
<evidence type="ECO:0000259" key="8">
    <source>
        <dbReference type="PROSITE" id="PS51292"/>
    </source>
</evidence>
<accession>A0A0D7BAU4</accession>
<evidence type="ECO:0000256" key="5">
    <source>
        <dbReference type="ARBA" id="ARBA00022833"/>
    </source>
</evidence>